<dbReference type="HOGENOM" id="CLU_009273_0_1_6"/>
<dbReference type="OrthoDB" id="9763993at2"/>
<dbReference type="InterPro" id="IPR058240">
    <property type="entry name" value="rSAM_sf"/>
</dbReference>
<feature type="binding site" evidence="10">
    <location>
        <position position="26"/>
    </location>
    <ligand>
        <name>[4Fe-4S] cluster</name>
        <dbReference type="ChEBI" id="CHEBI:49883"/>
        <label>1</label>
        <note>4Fe-4S-S-AdoMet</note>
    </ligand>
</feature>
<dbReference type="PROSITE" id="PS51918">
    <property type="entry name" value="RADICAL_SAM"/>
    <property type="match status" value="1"/>
</dbReference>
<comment type="subunit">
    <text evidence="10">Monomer and homodimer.</text>
</comment>
<keyword evidence="7 10" id="KW-0342">GTP-binding</keyword>
<dbReference type="SFLD" id="SFLDG01383">
    <property type="entry name" value="cyclic_pyranopterin_phosphate"/>
    <property type="match status" value="1"/>
</dbReference>
<feature type="binding site" evidence="10">
    <location>
        <position position="19"/>
    </location>
    <ligand>
        <name>GTP</name>
        <dbReference type="ChEBI" id="CHEBI:37565"/>
    </ligand>
</feature>
<dbReference type="NCBIfam" id="NF001199">
    <property type="entry name" value="PRK00164.2-1"/>
    <property type="match status" value="1"/>
</dbReference>
<gene>
    <name evidence="10" type="primary">moaA</name>
    <name evidence="12" type="ordered locus">Thicy_0006</name>
</gene>
<dbReference type="GO" id="GO:0061799">
    <property type="term" value="F:cyclic pyranopterin monophosphate synthase activity"/>
    <property type="evidence" value="ECO:0007669"/>
    <property type="project" value="TreeGrafter"/>
</dbReference>
<dbReference type="InterPro" id="IPR013483">
    <property type="entry name" value="MoaA"/>
</dbReference>
<dbReference type="GO" id="GO:0051539">
    <property type="term" value="F:4 iron, 4 sulfur cluster binding"/>
    <property type="evidence" value="ECO:0007669"/>
    <property type="project" value="UniProtKB-UniRule"/>
</dbReference>
<dbReference type="HAMAP" id="MF_01225_B">
    <property type="entry name" value="MoaA_B"/>
    <property type="match status" value="1"/>
</dbReference>
<feature type="binding site" evidence="10">
    <location>
        <position position="124"/>
    </location>
    <ligand>
        <name>S-adenosyl-L-methionine</name>
        <dbReference type="ChEBI" id="CHEBI:59789"/>
    </ligand>
</feature>
<evidence type="ECO:0000256" key="4">
    <source>
        <dbReference type="ARBA" id="ARBA00022741"/>
    </source>
</evidence>
<evidence type="ECO:0000256" key="7">
    <source>
        <dbReference type="ARBA" id="ARBA00023134"/>
    </source>
</evidence>
<evidence type="ECO:0000256" key="5">
    <source>
        <dbReference type="ARBA" id="ARBA00023004"/>
    </source>
</evidence>
<dbReference type="GO" id="GO:0061798">
    <property type="term" value="F:GTP 3',8'-cyclase activity"/>
    <property type="evidence" value="ECO:0007669"/>
    <property type="project" value="UniProtKB-UniRule"/>
</dbReference>
<dbReference type="UniPathway" id="UPA00344"/>
<dbReference type="PANTHER" id="PTHR22960">
    <property type="entry name" value="MOLYBDOPTERIN COFACTOR SYNTHESIS PROTEIN A"/>
    <property type="match status" value="1"/>
</dbReference>
<feature type="binding site" evidence="10">
    <location>
        <position position="264"/>
    </location>
    <ligand>
        <name>[4Fe-4S] cluster</name>
        <dbReference type="ChEBI" id="CHEBI:49883"/>
        <label>2</label>
        <note>4Fe-4S-substrate</note>
    </ligand>
</feature>
<dbReference type="SFLD" id="SFLDG01386">
    <property type="entry name" value="main_SPASM_domain-containing"/>
    <property type="match status" value="1"/>
</dbReference>
<dbReference type="InterPro" id="IPR040064">
    <property type="entry name" value="MoaA-like"/>
</dbReference>
<dbReference type="SMART" id="SM00729">
    <property type="entry name" value="Elp3"/>
    <property type="match status" value="1"/>
</dbReference>
<evidence type="ECO:0000256" key="10">
    <source>
        <dbReference type="HAMAP-Rule" id="MF_01225"/>
    </source>
</evidence>
<comment type="catalytic activity">
    <reaction evidence="10">
        <text>GTP + AH2 + S-adenosyl-L-methionine = (8S)-3',8-cyclo-7,8-dihydroguanosine 5'-triphosphate + 5'-deoxyadenosine + L-methionine + A + H(+)</text>
        <dbReference type="Rhea" id="RHEA:49576"/>
        <dbReference type="ChEBI" id="CHEBI:13193"/>
        <dbReference type="ChEBI" id="CHEBI:15378"/>
        <dbReference type="ChEBI" id="CHEBI:17319"/>
        <dbReference type="ChEBI" id="CHEBI:17499"/>
        <dbReference type="ChEBI" id="CHEBI:37565"/>
        <dbReference type="ChEBI" id="CHEBI:57844"/>
        <dbReference type="ChEBI" id="CHEBI:59789"/>
        <dbReference type="ChEBI" id="CHEBI:131766"/>
        <dbReference type="EC" id="4.1.99.22"/>
    </reaction>
</comment>
<keyword evidence="1 10" id="KW-0004">4Fe-4S</keyword>
<dbReference type="GO" id="GO:0046872">
    <property type="term" value="F:metal ion binding"/>
    <property type="evidence" value="ECO:0007669"/>
    <property type="project" value="UniProtKB-KW"/>
</dbReference>
<dbReference type="GO" id="GO:1904047">
    <property type="term" value="F:S-adenosyl-L-methionine binding"/>
    <property type="evidence" value="ECO:0007669"/>
    <property type="project" value="UniProtKB-UniRule"/>
</dbReference>
<comment type="cofactor">
    <cofactor evidence="10">
        <name>[4Fe-4S] cluster</name>
        <dbReference type="ChEBI" id="CHEBI:49883"/>
    </cofactor>
    <text evidence="10">Binds 2 [4Fe-4S] clusters. Binds 1 [4Fe-4S] cluster coordinated with 3 cysteines and an exchangeable S-adenosyl-L-methionine and 1 [4Fe-4S] cluster coordinated with 3 cysteines and the GTP-derived substrate.</text>
</comment>
<dbReference type="EC" id="4.1.99.22" evidence="10"/>
<keyword evidence="9 10" id="KW-0456">Lyase</keyword>
<sequence length="334" mass="37002">MSNTGELIDPFQRKIEYLRVSVTDRCNYRCGYCMPEQGVHPEGKHTEYLSFEELTRIIAAFTRLGVKKIRLTGGEPLVRKGLAEFAQELKRLPGLVDLALSTNAHYLDKHAPQLAAAIDRVNISMDSLDANKFQHITRGGDLAKVMNGIDAALAHDMRPVKINMVVMKGTNDDEIEAMVDFGIQKGVEVRFIETMPIGPAGVSMMDQHYAADAILKRVKDHVGTDLIPCQSRSHDGPARNFKIAGTDAKIGVISAVSDHFCASCNRVRLTARGFLALCLGQEDGMDLRSPLRNGATDDELEALIVKAITMKPERHFFRENVHNIEFRQMVSLGG</sequence>
<evidence type="ECO:0000313" key="12">
    <source>
        <dbReference type="EMBL" id="AEG30782.1"/>
    </source>
</evidence>
<organism evidence="12 13">
    <name type="scientific">Thiomicrospira cyclica (strain DSM 14477 / JCM 11371 / ALM1)</name>
    <name type="common">Thioalkalimicrobium cyclicum</name>
    <dbReference type="NCBI Taxonomy" id="717773"/>
    <lineage>
        <taxon>Bacteria</taxon>
        <taxon>Pseudomonadati</taxon>
        <taxon>Pseudomonadota</taxon>
        <taxon>Gammaproteobacteria</taxon>
        <taxon>Thiotrichales</taxon>
        <taxon>Piscirickettsiaceae</taxon>
        <taxon>Thiomicrospira</taxon>
    </lineage>
</organism>
<evidence type="ECO:0000256" key="9">
    <source>
        <dbReference type="ARBA" id="ARBA00023239"/>
    </source>
</evidence>
<feature type="domain" description="Radical SAM core" evidence="11">
    <location>
        <begin position="10"/>
        <end position="225"/>
    </location>
</feature>
<feature type="binding site" evidence="10">
    <location>
        <position position="30"/>
    </location>
    <ligand>
        <name>[4Fe-4S] cluster</name>
        <dbReference type="ChEBI" id="CHEBI:49883"/>
        <label>1</label>
        <note>4Fe-4S-S-AdoMet</note>
    </ligand>
</feature>
<dbReference type="Pfam" id="PF04055">
    <property type="entry name" value="Radical_SAM"/>
    <property type="match status" value="1"/>
</dbReference>
<dbReference type="GO" id="GO:0006777">
    <property type="term" value="P:Mo-molybdopterin cofactor biosynthetic process"/>
    <property type="evidence" value="ECO:0007669"/>
    <property type="project" value="UniProtKB-UniRule"/>
</dbReference>
<comment type="pathway">
    <text evidence="10">Cofactor biosynthesis; molybdopterin biosynthesis.</text>
</comment>
<dbReference type="RefSeq" id="WP_013834571.1">
    <property type="nucleotide sequence ID" value="NC_015581.1"/>
</dbReference>
<name>F6DB42_THICA</name>
<dbReference type="PANTHER" id="PTHR22960:SF0">
    <property type="entry name" value="MOLYBDENUM COFACTOR BIOSYNTHESIS PROTEIN 1"/>
    <property type="match status" value="1"/>
</dbReference>
<dbReference type="GO" id="GO:0005525">
    <property type="term" value="F:GTP binding"/>
    <property type="evidence" value="ECO:0007669"/>
    <property type="project" value="UniProtKB-UniRule"/>
</dbReference>
<dbReference type="InterPro" id="IPR006638">
    <property type="entry name" value="Elp3/MiaA/NifB-like_rSAM"/>
</dbReference>
<feature type="binding site" evidence="10">
    <location>
        <position position="33"/>
    </location>
    <ligand>
        <name>[4Fe-4S] cluster</name>
        <dbReference type="ChEBI" id="CHEBI:49883"/>
        <label>1</label>
        <note>4Fe-4S-S-AdoMet</note>
    </ligand>
</feature>
<feature type="binding site" evidence="10">
    <location>
        <position position="261"/>
    </location>
    <ligand>
        <name>[4Fe-4S] cluster</name>
        <dbReference type="ChEBI" id="CHEBI:49883"/>
        <label>2</label>
        <note>4Fe-4S-substrate</note>
    </ligand>
</feature>
<dbReference type="AlphaFoldDB" id="F6DB42"/>
<keyword evidence="5 10" id="KW-0408">Iron</keyword>
<dbReference type="CDD" id="cd01335">
    <property type="entry name" value="Radical_SAM"/>
    <property type="match status" value="1"/>
</dbReference>
<evidence type="ECO:0000256" key="1">
    <source>
        <dbReference type="ARBA" id="ARBA00022485"/>
    </source>
</evidence>
<keyword evidence="6 10" id="KW-0411">Iron-sulfur</keyword>
<feature type="binding site" evidence="10">
    <location>
        <position position="195"/>
    </location>
    <ligand>
        <name>S-adenosyl-L-methionine</name>
        <dbReference type="ChEBI" id="CHEBI:59789"/>
    </ligand>
</feature>
<dbReference type="SFLD" id="SFLDG01067">
    <property type="entry name" value="SPASM/twitch_domain_containing"/>
    <property type="match status" value="1"/>
</dbReference>
<comment type="similarity">
    <text evidence="10">Belongs to the radical SAM superfamily. MoaA family.</text>
</comment>
<evidence type="ECO:0000256" key="8">
    <source>
        <dbReference type="ARBA" id="ARBA00023150"/>
    </source>
</evidence>
<evidence type="ECO:0000256" key="2">
    <source>
        <dbReference type="ARBA" id="ARBA00022691"/>
    </source>
</evidence>
<dbReference type="CDD" id="cd21117">
    <property type="entry name" value="Twitch_MoaA"/>
    <property type="match status" value="1"/>
</dbReference>
<proteinExistence type="inferred from homology"/>
<keyword evidence="8 10" id="KW-0501">Molybdenum cofactor biosynthesis</keyword>
<dbReference type="Gene3D" id="3.20.20.70">
    <property type="entry name" value="Aldolase class I"/>
    <property type="match status" value="1"/>
</dbReference>
<feature type="binding site" evidence="10">
    <location>
        <position position="278"/>
    </location>
    <ligand>
        <name>[4Fe-4S] cluster</name>
        <dbReference type="ChEBI" id="CHEBI:49883"/>
        <label>2</label>
        <note>4Fe-4S-substrate</note>
    </ligand>
</feature>
<keyword evidence="3 10" id="KW-0479">Metal-binding</keyword>
<feature type="binding site" evidence="10">
    <location>
        <position position="161"/>
    </location>
    <ligand>
        <name>GTP</name>
        <dbReference type="ChEBI" id="CHEBI:37565"/>
    </ligand>
</feature>
<dbReference type="SFLD" id="SFLDS00029">
    <property type="entry name" value="Radical_SAM"/>
    <property type="match status" value="1"/>
</dbReference>
<evidence type="ECO:0000256" key="6">
    <source>
        <dbReference type="ARBA" id="ARBA00023014"/>
    </source>
</evidence>
<dbReference type="STRING" id="717773.Thicy_0006"/>
<feature type="binding site" evidence="10">
    <location>
        <position position="101"/>
    </location>
    <ligand>
        <name>GTP</name>
        <dbReference type="ChEBI" id="CHEBI:37565"/>
    </ligand>
</feature>
<dbReference type="Pfam" id="PF06463">
    <property type="entry name" value="Mob_synth_C"/>
    <property type="match status" value="1"/>
</dbReference>
<keyword evidence="4 10" id="KW-0547">Nucleotide-binding</keyword>
<dbReference type="InterPro" id="IPR010505">
    <property type="entry name" value="MoaA_twitch"/>
</dbReference>
<feature type="binding site" evidence="10">
    <location>
        <position position="70"/>
    </location>
    <ligand>
        <name>GTP</name>
        <dbReference type="ChEBI" id="CHEBI:37565"/>
    </ligand>
</feature>
<feature type="binding site" evidence="10">
    <location>
        <position position="32"/>
    </location>
    <ligand>
        <name>S-adenosyl-L-methionine</name>
        <dbReference type="ChEBI" id="CHEBI:59789"/>
    </ligand>
</feature>
<keyword evidence="2 10" id="KW-0949">S-adenosyl-L-methionine</keyword>
<accession>F6DB42</accession>
<evidence type="ECO:0000313" key="13">
    <source>
        <dbReference type="Proteomes" id="UP000009232"/>
    </source>
</evidence>
<evidence type="ECO:0000256" key="3">
    <source>
        <dbReference type="ARBA" id="ARBA00022723"/>
    </source>
</evidence>
<reference evidence="12 13" key="1">
    <citation type="submission" date="2011-05" db="EMBL/GenBank/DDBJ databases">
        <title>Complete sequence of Thioalkalimicrobium cyclicum ALM1.</title>
        <authorList>
            <consortium name="US DOE Joint Genome Institute"/>
            <person name="Lucas S."/>
            <person name="Han J."/>
            <person name="Lapidus A."/>
            <person name="Cheng J.-F."/>
            <person name="Goodwin L."/>
            <person name="Pitluck S."/>
            <person name="Peters L."/>
            <person name="Mikhailova N."/>
            <person name="Davenport K."/>
            <person name="Han C."/>
            <person name="Tapia R."/>
            <person name="Land M."/>
            <person name="Hauser L."/>
            <person name="Kyrpides N."/>
            <person name="Ivanova N."/>
            <person name="Pagani I."/>
            <person name="Kappler U."/>
            <person name="Woyke T."/>
        </authorList>
    </citation>
    <scope>NUCLEOTIDE SEQUENCE [LARGE SCALE GENOMIC DNA]</scope>
    <source>
        <strain evidence="13">DSM 14477 / JCM 11371 / ALM1</strain>
    </source>
</reference>
<keyword evidence="13" id="KW-1185">Reference proteome</keyword>
<dbReference type="NCBIfam" id="TIGR02666">
    <property type="entry name" value="moaA"/>
    <property type="match status" value="1"/>
</dbReference>
<evidence type="ECO:0000259" key="11">
    <source>
        <dbReference type="PROSITE" id="PS51918"/>
    </source>
</evidence>
<dbReference type="KEGG" id="tcy:Thicy_0006"/>
<comment type="function">
    <text evidence="10">Catalyzes the cyclization of GTP to (8S)-3',8-cyclo-7,8-dihydroguanosine 5'-triphosphate.</text>
</comment>
<dbReference type="EMBL" id="CP002776">
    <property type="protein sequence ID" value="AEG30782.1"/>
    <property type="molecule type" value="Genomic_DNA"/>
</dbReference>
<dbReference type="SUPFAM" id="SSF102114">
    <property type="entry name" value="Radical SAM enzymes"/>
    <property type="match status" value="1"/>
</dbReference>
<dbReference type="Proteomes" id="UP000009232">
    <property type="component" value="Chromosome"/>
</dbReference>
<dbReference type="eggNOG" id="COG2896">
    <property type="taxonomic scope" value="Bacteria"/>
</dbReference>
<dbReference type="InterPro" id="IPR007197">
    <property type="entry name" value="rSAM"/>
</dbReference>
<feature type="binding site" evidence="10">
    <location>
        <begin position="266"/>
        <end position="268"/>
    </location>
    <ligand>
        <name>GTP</name>
        <dbReference type="ChEBI" id="CHEBI:37565"/>
    </ligand>
</feature>
<protein>
    <recommendedName>
        <fullName evidence="10">GTP 3',8-cyclase</fullName>
        <ecNumber evidence="10">4.1.99.22</ecNumber>
    </recommendedName>
    <alternativeName>
        <fullName evidence="10">Molybdenum cofactor biosynthesis protein A</fullName>
    </alternativeName>
</protein>
<dbReference type="InterPro" id="IPR050105">
    <property type="entry name" value="MoCo_biosynth_MoaA/MoaC"/>
</dbReference>
<dbReference type="InterPro" id="IPR013785">
    <property type="entry name" value="Aldolase_TIM"/>
</dbReference>
<feature type="binding site" evidence="10">
    <location>
        <position position="74"/>
    </location>
    <ligand>
        <name>S-adenosyl-L-methionine</name>
        <dbReference type="ChEBI" id="CHEBI:59789"/>
    </ligand>
</feature>